<dbReference type="STRING" id="1254432.SCE1572_26255"/>
<evidence type="ECO:0000256" key="1">
    <source>
        <dbReference type="SAM" id="MobiDB-lite"/>
    </source>
</evidence>
<organism evidence="2 3">
    <name type="scientific">Sorangium cellulosum So0157-2</name>
    <dbReference type="NCBI Taxonomy" id="1254432"/>
    <lineage>
        <taxon>Bacteria</taxon>
        <taxon>Pseudomonadati</taxon>
        <taxon>Myxococcota</taxon>
        <taxon>Polyangia</taxon>
        <taxon>Polyangiales</taxon>
        <taxon>Polyangiaceae</taxon>
        <taxon>Sorangium</taxon>
    </lineage>
</organism>
<dbReference type="HOGENOM" id="CLU_3030051_0_0_7"/>
<proteinExistence type="predicted"/>
<dbReference type="AlphaFoldDB" id="S4XZB0"/>
<feature type="region of interest" description="Disordered" evidence="1">
    <location>
        <begin position="27"/>
        <end position="55"/>
    </location>
</feature>
<protein>
    <submittedName>
        <fullName evidence="2">Uncharacterized protein</fullName>
    </submittedName>
</protein>
<evidence type="ECO:0000313" key="2">
    <source>
        <dbReference type="EMBL" id="AGP37671.1"/>
    </source>
</evidence>
<reference evidence="2 3" key="1">
    <citation type="journal article" date="2013" name="Sci. Rep.">
        <title>Extraordinary expansion of a Sorangium cellulosum genome from an alkaline milieu.</title>
        <authorList>
            <person name="Han K."/>
            <person name="Li Z.F."/>
            <person name="Peng R."/>
            <person name="Zhu L.P."/>
            <person name="Zhou T."/>
            <person name="Wang L.G."/>
            <person name="Li S.G."/>
            <person name="Zhang X.B."/>
            <person name="Hu W."/>
            <person name="Wu Z.H."/>
            <person name="Qin N."/>
            <person name="Li Y.Z."/>
        </authorList>
    </citation>
    <scope>NUCLEOTIDE SEQUENCE [LARGE SCALE GENOMIC DNA]</scope>
    <source>
        <strain evidence="2 3">So0157-2</strain>
    </source>
</reference>
<dbReference type="KEGG" id="scu:SCE1572_26255"/>
<name>S4XZB0_SORCE</name>
<evidence type="ECO:0000313" key="3">
    <source>
        <dbReference type="Proteomes" id="UP000014803"/>
    </source>
</evidence>
<dbReference type="EMBL" id="CP003969">
    <property type="protein sequence ID" value="AGP37671.1"/>
    <property type="molecule type" value="Genomic_DNA"/>
</dbReference>
<accession>S4XZB0</accession>
<sequence length="55" mass="5759">MHGYWVRIMATAASMDFVAHLTSKFAHASRNPPGRASADSAAASASTRDASSHQA</sequence>
<dbReference type="Proteomes" id="UP000014803">
    <property type="component" value="Chromosome"/>
</dbReference>
<feature type="compositionally biased region" description="Low complexity" evidence="1">
    <location>
        <begin position="35"/>
        <end position="49"/>
    </location>
</feature>
<gene>
    <name evidence="2" type="ORF">SCE1572_26255</name>
</gene>